<sequence>MALEVNGKTLETDGNGNLVDPNAWDEDVARAIAAADDTMDELTAEHIDVLKYLREEYFSNNGNQPMERQINKEMSKIWGRKLSSKDLYKLFPGAPSKQGNRIAGLPYVARKGGY</sequence>
<accession>I1X4J8</accession>
<dbReference type="InterPro" id="IPR043163">
    <property type="entry name" value="DsrC-like_N"/>
</dbReference>
<feature type="region of interest" description="Disordered" evidence="4">
    <location>
        <begin position="1"/>
        <end position="21"/>
    </location>
</feature>
<proteinExistence type="inferred from homology"/>
<dbReference type="SUPFAM" id="SSF69721">
    <property type="entry name" value="DsrC, the gamma subunit of dissimilatory sulfite reductase"/>
    <property type="match status" value="1"/>
</dbReference>
<evidence type="ECO:0000256" key="2">
    <source>
        <dbReference type="ARBA" id="ARBA00005718"/>
    </source>
</evidence>
<evidence type="ECO:0000256" key="4">
    <source>
        <dbReference type="SAM" id="MobiDB-lite"/>
    </source>
</evidence>
<protein>
    <submittedName>
        <fullName evidence="5">DsrC-like protein</fullName>
    </submittedName>
</protein>
<dbReference type="GO" id="GO:0005737">
    <property type="term" value="C:cytoplasm"/>
    <property type="evidence" value="ECO:0007669"/>
    <property type="project" value="UniProtKB-SubCell"/>
</dbReference>
<comment type="similarity">
    <text evidence="2">Belongs to the DsrC/TusE family.</text>
</comment>
<evidence type="ECO:0000256" key="1">
    <source>
        <dbReference type="ARBA" id="ARBA00004496"/>
    </source>
</evidence>
<gene>
    <name evidence="5" type="primary">dsrC</name>
    <name evidence="5" type="ORF">ws020C1_0018</name>
</gene>
<evidence type="ECO:0000256" key="3">
    <source>
        <dbReference type="ARBA" id="ARBA00022490"/>
    </source>
</evidence>
<keyword evidence="3" id="KW-0963">Cytoplasm</keyword>
<name>I1X4J8_9BACT</name>
<dbReference type="Gene3D" id="1.10.10.370">
    <property type="entry name" value="DsrC-like protein, C-terminal domain"/>
    <property type="match status" value="1"/>
</dbReference>
<dbReference type="InterPro" id="IPR042072">
    <property type="entry name" value="DsrC-like_C"/>
</dbReference>
<evidence type="ECO:0000313" key="5">
    <source>
        <dbReference type="EMBL" id="AFI78423.1"/>
    </source>
</evidence>
<dbReference type="PIRSF" id="PIRSF006223">
    <property type="entry name" value="DsrC_TusE"/>
    <property type="match status" value="1"/>
</dbReference>
<dbReference type="GO" id="GO:0097163">
    <property type="term" value="F:sulfur carrier activity"/>
    <property type="evidence" value="ECO:0007669"/>
    <property type="project" value="TreeGrafter"/>
</dbReference>
<organism evidence="5">
    <name type="scientific">uncultured bacterium ws020C1</name>
    <dbReference type="NCBI Taxonomy" id="1131823"/>
    <lineage>
        <taxon>Bacteria</taxon>
        <taxon>environmental samples</taxon>
    </lineage>
</organism>
<dbReference type="InterPro" id="IPR007453">
    <property type="entry name" value="DsrC/TusE"/>
</dbReference>
<dbReference type="EMBL" id="JQ256781">
    <property type="protein sequence ID" value="AFI78423.1"/>
    <property type="molecule type" value="Genomic_DNA"/>
</dbReference>
<dbReference type="InterPro" id="IPR025526">
    <property type="entry name" value="DsrC-like_dom_sf"/>
</dbReference>
<dbReference type="Gene3D" id="3.30.1420.10">
    <property type="match status" value="1"/>
</dbReference>
<dbReference type="GO" id="GO:0002143">
    <property type="term" value="P:tRNA wobble position uridine thiolation"/>
    <property type="evidence" value="ECO:0007669"/>
    <property type="project" value="TreeGrafter"/>
</dbReference>
<dbReference type="NCBIfam" id="TIGR03342">
    <property type="entry name" value="dsrC_tusE_dsvC"/>
    <property type="match status" value="1"/>
</dbReference>
<dbReference type="Pfam" id="PF04358">
    <property type="entry name" value="DsrC"/>
    <property type="match status" value="1"/>
</dbReference>
<dbReference type="PANTHER" id="PTHR37010:SF1">
    <property type="entry name" value="SULFURTRANSFERASE TUSE"/>
    <property type="match status" value="1"/>
</dbReference>
<dbReference type="AlphaFoldDB" id="I1X4J8"/>
<reference evidence="5" key="1">
    <citation type="journal article" date="2012" name="ISME J.">
        <title>Roseobacter clade bacteria are abundant in coastal sediments and encode a novel combination of sulfur oxidation genes.</title>
        <authorList>
            <person name="Lenk S."/>
            <person name="Moraru C."/>
            <person name="Hahnke S."/>
            <person name="Arnds J."/>
            <person name="Richter M."/>
            <person name="Kube M."/>
            <person name="Reinhardt R."/>
            <person name="Brinkhoff T."/>
            <person name="Harder J."/>
            <person name="Amann R."/>
            <person name="Mussmann M."/>
        </authorList>
    </citation>
    <scope>NUCLEOTIDE SEQUENCE</scope>
</reference>
<dbReference type="PANTHER" id="PTHR37010">
    <property type="entry name" value="SULFURTRANSFERASE TUSE"/>
    <property type="match status" value="1"/>
</dbReference>
<comment type="subcellular location">
    <subcellularLocation>
        <location evidence="1">Cytoplasm</location>
    </subcellularLocation>
</comment>